<name>A0A1N6E0W1_9BACT</name>
<dbReference type="AlphaFoldDB" id="A0A1N6E0W1"/>
<dbReference type="InterPro" id="IPR007421">
    <property type="entry name" value="Schlafen_AlbA_2_dom"/>
</dbReference>
<evidence type="ECO:0000313" key="2">
    <source>
        <dbReference type="EMBL" id="SIN76695.1"/>
    </source>
</evidence>
<dbReference type="Gene3D" id="3.30.950.30">
    <property type="entry name" value="Schlafen, AAA domain"/>
    <property type="match status" value="1"/>
</dbReference>
<evidence type="ECO:0000313" key="3">
    <source>
        <dbReference type="Proteomes" id="UP000185221"/>
    </source>
</evidence>
<proteinExistence type="predicted"/>
<dbReference type="RefSeq" id="WP_074224313.1">
    <property type="nucleotide sequence ID" value="NZ_FSRC01000001.1"/>
</dbReference>
<protein>
    <submittedName>
        <fullName evidence="2">Putative DNA-binding domain-containing protein</fullName>
    </submittedName>
</protein>
<reference evidence="3" key="1">
    <citation type="submission" date="2016-11" db="EMBL/GenBank/DDBJ databases">
        <authorList>
            <person name="Varghese N."/>
            <person name="Submissions S."/>
        </authorList>
    </citation>
    <scope>NUCLEOTIDE SEQUENCE [LARGE SCALE GENOMIC DNA]</scope>
    <source>
        <strain evidence="3">DSM 15292</strain>
    </source>
</reference>
<dbReference type="STRING" id="226505.SAMN05444394_1604"/>
<dbReference type="PANTHER" id="PTHR30595:SF6">
    <property type="entry name" value="SCHLAFEN ALBA-2 DOMAIN-CONTAINING PROTEIN"/>
    <property type="match status" value="1"/>
</dbReference>
<keyword evidence="2" id="KW-0238">DNA-binding</keyword>
<dbReference type="OrthoDB" id="9810282at2"/>
<dbReference type="EMBL" id="FSRC01000001">
    <property type="protein sequence ID" value="SIN76695.1"/>
    <property type="molecule type" value="Genomic_DNA"/>
</dbReference>
<dbReference type="Pfam" id="PF04326">
    <property type="entry name" value="SLFN_AlbA_2"/>
    <property type="match status" value="1"/>
</dbReference>
<dbReference type="Proteomes" id="UP000185221">
    <property type="component" value="Unassembled WGS sequence"/>
</dbReference>
<evidence type="ECO:0000259" key="1">
    <source>
        <dbReference type="Pfam" id="PF04326"/>
    </source>
</evidence>
<organism evidence="2 3">
    <name type="scientific">Algoriphagus halophilus</name>
    <dbReference type="NCBI Taxonomy" id="226505"/>
    <lineage>
        <taxon>Bacteria</taxon>
        <taxon>Pseudomonadati</taxon>
        <taxon>Bacteroidota</taxon>
        <taxon>Cytophagia</taxon>
        <taxon>Cytophagales</taxon>
        <taxon>Cyclobacteriaceae</taxon>
        <taxon>Algoriphagus</taxon>
    </lineage>
</organism>
<dbReference type="InterPro" id="IPR038461">
    <property type="entry name" value="Schlafen_AlbA_2_dom_sf"/>
</dbReference>
<keyword evidence="3" id="KW-1185">Reference proteome</keyword>
<gene>
    <name evidence="2" type="ORF">SAMN05444394_1604</name>
</gene>
<accession>A0A1N6E0W1</accession>
<feature type="domain" description="Schlafen AlbA-2" evidence="1">
    <location>
        <begin position="19"/>
        <end position="142"/>
    </location>
</feature>
<sequence length="143" mass="16447">MKSTFFSEEFVKNLINSTENKTLDFKLKVTSTSKIARSLAAMANTEGGILVIGINDQKKVIGIDLNEERYMIDQANEKYCTPKVSISMHDFQWKDEESKKTNSEKWILLVEVKKSEGPTIYCEDKSGIKRKYIRVEDQNRLVS</sequence>
<dbReference type="GO" id="GO:0003677">
    <property type="term" value="F:DNA binding"/>
    <property type="evidence" value="ECO:0007669"/>
    <property type="project" value="UniProtKB-KW"/>
</dbReference>
<dbReference type="PANTHER" id="PTHR30595">
    <property type="entry name" value="GLPR-RELATED TRANSCRIPTIONAL REPRESSOR"/>
    <property type="match status" value="1"/>
</dbReference>